<accession>A0A0F9U9D9</accession>
<dbReference type="Gene3D" id="3.30.160.880">
    <property type="entry name" value="Cell division protein ZapA protomer, N-terminal domain"/>
    <property type="match status" value="1"/>
</dbReference>
<sequence>MPQIVVTIDEKTYRMACGEGEEAHLTTLAAEVDGRIAELRQSFGQIDDLRLMVMVAIMGSDELFEARRRISKLEGEIADHSARSHEFDGARHAERTSFVDSLNETAEALERLGARLGDR</sequence>
<dbReference type="SUPFAM" id="SSF102829">
    <property type="entry name" value="Cell division protein ZapA-like"/>
    <property type="match status" value="1"/>
</dbReference>
<evidence type="ECO:0000313" key="10">
    <source>
        <dbReference type="EMBL" id="KKN89810.1"/>
    </source>
</evidence>
<dbReference type="GO" id="GO:0030428">
    <property type="term" value="C:cell septum"/>
    <property type="evidence" value="ECO:0007669"/>
    <property type="project" value="TreeGrafter"/>
</dbReference>
<evidence type="ECO:0000256" key="4">
    <source>
        <dbReference type="ARBA" id="ARBA00022618"/>
    </source>
</evidence>
<keyword evidence="4" id="KW-0132">Cell division</keyword>
<dbReference type="GO" id="GO:0032153">
    <property type="term" value="C:cell division site"/>
    <property type="evidence" value="ECO:0007669"/>
    <property type="project" value="TreeGrafter"/>
</dbReference>
<organism evidence="10">
    <name type="scientific">marine sediment metagenome</name>
    <dbReference type="NCBI Taxonomy" id="412755"/>
    <lineage>
        <taxon>unclassified sequences</taxon>
        <taxon>metagenomes</taxon>
        <taxon>ecological metagenomes</taxon>
    </lineage>
</organism>
<evidence type="ECO:0000256" key="6">
    <source>
        <dbReference type="ARBA" id="ARBA00023306"/>
    </source>
</evidence>
<reference evidence="10" key="1">
    <citation type="journal article" date="2015" name="Nature">
        <title>Complex archaea that bridge the gap between prokaryotes and eukaryotes.</title>
        <authorList>
            <person name="Spang A."/>
            <person name="Saw J.H."/>
            <person name="Jorgensen S.L."/>
            <person name="Zaremba-Niedzwiedzka K."/>
            <person name="Martijn J."/>
            <person name="Lind A.E."/>
            <person name="van Eijk R."/>
            <person name="Schleper C."/>
            <person name="Guy L."/>
            <person name="Ettema T.J."/>
        </authorList>
    </citation>
    <scope>NUCLEOTIDE SEQUENCE</scope>
</reference>
<gene>
    <name evidence="10" type="ORF">LCGC14_0233750</name>
</gene>
<dbReference type="InterPro" id="IPR007838">
    <property type="entry name" value="Cell_div_ZapA-like"/>
</dbReference>
<dbReference type="Pfam" id="PF05164">
    <property type="entry name" value="ZapA"/>
    <property type="match status" value="1"/>
</dbReference>
<dbReference type="GO" id="GO:0005829">
    <property type="term" value="C:cytosol"/>
    <property type="evidence" value="ECO:0007669"/>
    <property type="project" value="TreeGrafter"/>
</dbReference>
<name>A0A0F9U9D9_9ZZZZ</name>
<evidence type="ECO:0000256" key="2">
    <source>
        <dbReference type="ARBA" id="ARBA00015195"/>
    </source>
</evidence>
<dbReference type="PANTHER" id="PTHR34981">
    <property type="entry name" value="CELL DIVISION PROTEIN ZAPA"/>
    <property type="match status" value="1"/>
</dbReference>
<dbReference type="GO" id="GO:0043093">
    <property type="term" value="P:FtsZ-dependent cytokinesis"/>
    <property type="evidence" value="ECO:0007669"/>
    <property type="project" value="TreeGrafter"/>
</dbReference>
<evidence type="ECO:0000256" key="1">
    <source>
        <dbReference type="ARBA" id="ARBA00004496"/>
    </source>
</evidence>
<evidence type="ECO:0000256" key="9">
    <source>
        <dbReference type="ARBA" id="ARBA00033158"/>
    </source>
</evidence>
<evidence type="ECO:0000256" key="8">
    <source>
        <dbReference type="ARBA" id="ARBA00026068"/>
    </source>
</evidence>
<dbReference type="AlphaFoldDB" id="A0A0F9U9D9"/>
<evidence type="ECO:0000256" key="3">
    <source>
        <dbReference type="ARBA" id="ARBA00022490"/>
    </source>
</evidence>
<dbReference type="InterPro" id="IPR042233">
    <property type="entry name" value="Cell_div_ZapA_N"/>
</dbReference>
<proteinExistence type="predicted"/>
<dbReference type="PANTHER" id="PTHR34981:SF1">
    <property type="entry name" value="CELL DIVISION PROTEIN ZAPA"/>
    <property type="match status" value="1"/>
</dbReference>
<evidence type="ECO:0000256" key="5">
    <source>
        <dbReference type="ARBA" id="ARBA00023210"/>
    </source>
</evidence>
<comment type="caution">
    <text evidence="10">The sequence shown here is derived from an EMBL/GenBank/DDBJ whole genome shotgun (WGS) entry which is preliminary data.</text>
</comment>
<comment type="subunit">
    <text evidence="8">Homodimer. Interacts with FtsZ.</text>
</comment>
<evidence type="ECO:0000256" key="7">
    <source>
        <dbReference type="ARBA" id="ARBA00024910"/>
    </source>
</evidence>
<keyword evidence="3" id="KW-0963">Cytoplasm</keyword>
<keyword evidence="6" id="KW-0131">Cell cycle</keyword>
<comment type="subcellular location">
    <subcellularLocation>
        <location evidence="1">Cytoplasm</location>
    </subcellularLocation>
</comment>
<comment type="function">
    <text evidence="7">Activator of cell division through the inhibition of FtsZ GTPase activity, therefore promoting FtsZ assembly into bundles of protofilaments necessary for the formation of the division Z ring. It is recruited early at mid-cell but it is not essential for cell division.</text>
</comment>
<dbReference type="InterPro" id="IPR036192">
    <property type="entry name" value="Cell_div_ZapA-like_sf"/>
</dbReference>
<dbReference type="GO" id="GO:0000917">
    <property type="term" value="P:division septum assembly"/>
    <property type="evidence" value="ECO:0007669"/>
    <property type="project" value="UniProtKB-KW"/>
</dbReference>
<dbReference type="GO" id="GO:0000921">
    <property type="term" value="P:septin ring assembly"/>
    <property type="evidence" value="ECO:0007669"/>
    <property type="project" value="TreeGrafter"/>
</dbReference>
<keyword evidence="5" id="KW-0717">Septation</keyword>
<protein>
    <recommendedName>
        <fullName evidence="2">Cell division protein ZapA</fullName>
    </recommendedName>
    <alternativeName>
        <fullName evidence="9">Z ring-associated protein ZapA</fullName>
    </alternativeName>
</protein>
<dbReference type="EMBL" id="LAZR01000115">
    <property type="protein sequence ID" value="KKN89810.1"/>
    <property type="molecule type" value="Genomic_DNA"/>
</dbReference>